<evidence type="ECO:0000256" key="9">
    <source>
        <dbReference type="ARBA" id="ARBA00022777"/>
    </source>
</evidence>
<keyword evidence="6" id="KW-0808">Transferase</keyword>
<dbReference type="Gene3D" id="3.30.565.10">
    <property type="entry name" value="Histidine kinase-like ATPase, C-terminal domain"/>
    <property type="match status" value="1"/>
</dbReference>
<evidence type="ECO:0000256" key="4">
    <source>
        <dbReference type="ARBA" id="ARBA00022475"/>
    </source>
</evidence>
<dbReference type="FunFam" id="1.10.287.130:FF:000008">
    <property type="entry name" value="Two-component sensor histidine kinase"/>
    <property type="match status" value="1"/>
</dbReference>
<dbReference type="InterPro" id="IPR003660">
    <property type="entry name" value="HAMP_dom"/>
</dbReference>
<reference evidence="18 19" key="1">
    <citation type="submission" date="2015-04" db="EMBL/GenBank/DDBJ databases">
        <title>Taxonomic description and genome sequence of Bacillus campisalis sp. nov., a novel member of the genus Bacillus isolated from solar saltern.</title>
        <authorList>
            <person name="Mathan Kumar R."/>
            <person name="Kaur G."/>
            <person name="Kumar A."/>
            <person name="Singh N.K."/>
            <person name="Kaur N."/>
            <person name="Kumar N."/>
            <person name="Mayilraj S."/>
        </authorList>
    </citation>
    <scope>NUCLEOTIDE SEQUENCE [LARGE SCALE GENOMIC DNA]</scope>
    <source>
        <strain evidence="18 19">SA2-6</strain>
    </source>
</reference>
<keyword evidence="14" id="KW-0175">Coiled coil</keyword>
<dbReference type="InterPro" id="IPR036890">
    <property type="entry name" value="HATPase_C_sf"/>
</dbReference>
<evidence type="ECO:0000256" key="13">
    <source>
        <dbReference type="ARBA" id="ARBA00023136"/>
    </source>
</evidence>
<dbReference type="PATRIC" id="fig|1408103.3.peg.149"/>
<dbReference type="SMART" id="SM00387">
    <property type="entry name" value="HATPase_c"/>
    <property type="match status" value="1"/>
</dbReference>
<evidence type="ECO:0000256" key="2">
    <source>
        <dbReference type="ARBA" id="ARBA00004651"/>
    </source>
</evidence>
<evidence type="ECO:0000256" key="15">
    <source>
        <dbReference type="SAM" id="Phobius"/>
    </source>
</evidence>
<dbReference type="EC" id="2.7.13.3" evidence="3"/>
<dbReference type="GO" id="GO:0005886">
    <property type="term" value="C:plasma membrane"/>
    <property type="evidence" value="ECO:0007669"/>
    <property type="project" value="UniProtKB-SubCell"/>
</dbReference>
<feature type="transmembrane region" description="Helical" evidence="15">
    <location>
        <begin position="345"/>
        <end position="370"/>
    </location>
</feature>
<evidence type="ECO:0000256" key="7">
    <source>
        <dbReference type="ARBA" id="ARBA00022692"/>
    </source>
</evidence>
<dbReference type="PANTHER" id="PTHR45528">
    <property type="entry name" value="SENSOR HISTIDINE KINASE CPXA"/>
    <property type="match status" value="1"/>
</dbReference>
<dbReference type="PROSITE" id="PS50885">
    <property type="entry name" value="HAMP"/>
    <property type="match status" value="1"/>
</dbReference>
<feature type="domain" description="Histidine kinase" evidence="16">
    <location>
        <begin position="519"/>
        <end position="734"/>
    </location>
</feature>
<dbReference type="SMART" id="SM00388">
    <property type="entry name" value="HisKA"/>
    <property type="match status" value="1"/>
</dbReference>
<keyword evidence="7 15" id="KW-0812">Transmembrane</keyword>
<evidence type="ECO:0000256" key="5">
    <source>
        <dbReference type="ARBA" id="ARBA00022553"/>
    </source>
</evidence>
<evidence type="ECO:0000256" key="1">
    <source>
        <dbReference type="ARBA" id="ARBA00000085"/>
    </source>
</evidence>
<evidence type="ECO:0000256" key="14">
    <source>
        <dbReference type="SAM" id="Coils"/>
    </source>
</evidence>
<organism evidence="18 19">
    <name type="scientific">Mesobacillus campisalis</name>
    <dbReference type="NCBI Taxonomy" id="1408103"/>
    <lineage>
        <taxon>Bacteria</taxon>
        <taxon>Bacillati</taxon>
        <taxon>Bacillota</taxon>
        <taxon>Bacilli</taxon>
        <taxon>Bacillales</taxon>
        <taxon>Bacillaceae</taxon>
        <taxon>Mesobacillus</taxon>
    </lineage>
</organism>
<dbReference type="RefSeq" id="WP_046521785.1">
    <property type="nucleotide sequence ID" value="NZ_LAYY01000001.1"/>
</dbReference>
<comment type="subcellular location">
    <subcellularLocation>
        <location evidence="2">Cell membrane</location>
        <topology evidence="2">Multi-pass membrane protein</topology>
    </subcellularLocation>
</comment>
<comment type="catalytic activity">
    <reaction evidence="1">
        <text>ATP + protein L-histidine = ADP + protein N-phospho-L-histidine.</text>
        <dbReference type="EC" id="2.7.13.3"/>
    </reaction>
</comment>
<keyword evidence="9" id="KW-0418">Kinase</keyword>
<keyword evidence="10" id="KW-0067">ATP-binding</keyword>
<dbReference type="Pfam" id="PF02518">
    <property type="entry name" value="HATPase_c"/>
    <property type="match status" value="1"/>
</dbReference>
<keyword evidence="4" id="KW-1003">Cell membrane</keyword>
<dbReference type="AlphaFoldDB" id="A0A0M2SZ60"/>
<evidence type="ECO:0000256" key="10">
    <source>
        <dbReference type="ARBA" id="ARBA00022840"/>
    </source>
</evidence>
<sequence>MDTKWKSRALAAAWLIFFTFGLSGMLQLYVKANDYLGNDYFDSMEFHDQMNQFVQYLGLFELNQMTLEEAKKAITVTDEEIQEHRHRYGNLVEQVNTINTQYEEQINDAEGAGNQEAADLYKAEREKKIEDITNNFKSDDHVRPKVVAEKEKQLEQFYLQKERLRRDYLPYKDDFVYYFKDTASGEEYSNLEKSAGESYQEAFNKQDFLFKTSNLYSNDFFYTYGLGFEESIDSMIPETTYEGLIGIPKSLSSSHPIMAGYDNFYKGQIIFYMVSLAGFGALVLSLFVIRKRQIIPAEIESFRPYYEKLPLDARLFLLFILGLAGVPFLFIAGDKYTYLYNPVDAVELLIALAGAAFFVGIFLLQARFLWPSLKSWTKIKQEWERAVIFRGWKEIAALYSGQSFGRQAGIGFLLLFGLGFLAIVVIASNPYILPIYVMLYLLAAAAIFVLFVKKVRYFSVIIERTNSLAAGQLGPDLPVKGKSVLGKLAENLNQLKQGVKKSQSEQAKSERLKTELITNVSHDLRTPLTSIITYTELLKAAELPEEDRSAYLEIIDRKSKRLKVLIDDLFEVSKMASGNIELKREKVDLVQLLQQALAEHDSSIHSSGLQVRISQPDAPVHALVDGQKLWRVFDNLIGNILKYSLENTRVYISVQAVGDFAEITFKNVSKYELSENVDELFERFKRGDTSRHTEGSGLGLAIAQSIVDLHGGSLDIEADGDLFKAKVKIKMGTE</sequence>
<proteinExistence type="predicted"/>
<dbReference type="GO" id="GO:0005524">
    <property type="term" value="F:ATP binding"/>
    <property type="evidence" value="ECO:0007669"/>
    <property type="project" value="UniProtKB-KW"/>
</dbReference>
<dbReference type="EMBL" id="LAYY01000001">
    <property type="protein sequence ID" value="KKK39844.1"/>
    <property type="molecule type" value="Genomic_DNA"/>
</dbReference>
<evidence type="ECO:0000256" key="11">
    <source>
        <dbReference type="ARBA" id="ARBA00022989"/>
    </source>
</evidence>
<evidence type="ECO:0000313" key="18">
    <source>
        <dbReference type="EMBL" id="KKK39844.1"/>
    </source>
</evidence>
<evidence type="ECO:0000256" key="12">
    <source>
        <dbReference type="ARBA" id="ARBA00023012"/>
    </source>
</evidence>
<feature type="transmembrane region" description="Helical" evidence="15">
    <location>
        <begin position="269"/>
        <end position="290"/>
    </location>
</feature>
<dbReference type="PROSITE" id="PS50109">
    <property type="entry name" value="HIS_KIN"/>
    <property type="match status" value="1"/>
</dbReference>
<evidence type="ECO:0000259" key="16">
    <source>
        <dbReference type="PROSITE" id="PS50109"/>
    </source>
</evidence>
<dbReference type="InterPro" id="IPR003661">
    <property type="entry name" value="HisK_dim/P_dom"/>
</dbReference>
<dbReference type="SUPFAM" id="SSF55874">
    <property type="entry name" value="ATPase domain of HSP90 chaperone/DNA topoisomerase II/histidine kinase"/>
    <property type="match status" value="1"/>
</dbReference>
<protein>
    <recommendedName>
        <fullName evidence="3">histidine kinase</fullName>
        <ecNumber evidence="3">2.7.13.3</ecNumber>
    </recommendedName>
</protein>
<feature type="transmembrane region" description="Helical" evidence="15">
    <location>
        <begin position="408"/>
        <end position="427"/>
    </location>
</feature>
<dbReference type="PANTHER" id="PTHR45528:SF1">
    <property type="entry name" value="SENSOR HISTIDINE KINASE CPXA"/>
    <property type="match status" value="1"/>
</dbReference>
<comment type="caution">
    <text evidence="18">The sequence shown here is derived from an EMBL/GenBank/DDBJ whole genome shotgun (WGS) entry which is preliminary data.</text>
</comment>
<evidence type="ECO:0000256" key="6">
    <source>
        <dbReference type="ARBA" id="ARBA00022679"/>
    </source>
</evidence>
<dbReference type="GO" id="GO:0000155">
    <property type="term" value="F:phosphorelay sensor kinase activity"/>
    <property type="evidence" value="ECO:0007669"/>
    <property type="project" value="InterPro"/>
</dbReference>
<dbReference type="PRINTS" id="PR00344">
    <property type="entry name" value="BCTRLSENSOR"/>
</dbReference>
<keyword evidence="12" id="KW-0902">Two-component regulatory system</keyword>
<dbReference type="InterPro" id="IPR036097">
    <property type="entry name" value="HisK_dim/P_sf"/>
</dbReference>
<dbReference type="Proteomes" id="UP000034166">
    <property type="component" value="Unassembled WGS sequence"/>
</dbReference>
<keyword evidence="5" id="KW-0597">Phosphoprotein</keyword>
<evidence type="ECO:0000256" key="3">
    <source>
        <dbReference type="ARBA" id="ARBA00012438"/>
    </source>
</evidence>
<feature type="coiled-coil region" evidence="14">
    <location>
        <begin position="67"/>
        <end position="112"/>
    </location>
</feature>
<keyword evidence="19" id="KW-1185">Reference proteome</keyword>
<evidence type="ECO:0000313" key="19">
    <source>
        <dbReference type="Proteomes" id="UP000034166"/>
    </source>
</evidence>
<dbReference type="InterPro" id="IPR003594">
    <property type="entry name" value="HATPase_dom"/>
</dbReference>
<feature type="transmembrane region" description="Helical" evidence="15">
    <location>
        <begin position="311"/>
        <end position="333"/>
    </location>
</feature>
<keyword evidence="11 15" id="KW-1133">Transmembrane helix</keyword>
<dbReference type="Gene3D" id="1.10.287.130">
    <property type="match status" value="1"/>
</dbReference>
<dbReference type="Pfam" id="PF00512">
    <property type="entry name" value="HisKA"/>
    <property type="match status" value="1"/>
</dbReference>
<keyword evidence="8" id="KW-0547">Nucleotide-binding</keyword>
<dbReference type="InterPro" id="IPR050398">
    <property type="entry name" value="HssS/ArlS-like"/>
</dbReference>
<feature type="transmembrane region" description="Helical" evidence="15">
    <location>
        <begin position="433"/>
        <end position="452"/>
    </location>
</feature>
<accession>A0A0M2SZ60</accession>
<evidence type="ECO:0000256" key="8">
    <source>
        <dbReference type="ARBA" id="ARBA00022741"/>
    </source>
</evidence>
<feature type="domain" description="HAMP" evidence="17">
    <location>
        <begin position="461"/>
        <end position="504"/>
    </location>
</feature>
<evidence type="ECO:0000259" key="17">
    <source>
        <dbReference type="PROSITE" id="PS50885"/>
    </source>
</evidence>
<keyword evidence="13 15" id="KW-0472">Membrane</keyword>
<dbReference type="SUPFAM" id="SSF47384">
    <property type="entry name" value="Homodimeric domain of signal transducing histidine kinase"/>
    <property type="match status" value="1"/>
</dbReference>
<dbReference type="CDD" id="cd00082">
    <property type="entry name" value="HisKA"/>
    <property type="match status" value="1"/>
</dbReference>
<dbReference type="InterPro" id="IPR005467">
    <property type="entry name" value="His_kinase_dom"/>
</dbReference>
<name>A0A0M2SZ60_9BACI</name>
<gene>
    <name evidence="18" type="ORF">WQ57_00680</name>
</gene>
<dbReference type="InterPro" id="IPR004358">
    <property type="entry name" value="Sig_transdc_His_kin-like_C"/>
</dbReference>